<organism evidence="1 2">
    <name type="scientific">Leptospira borgpetersenii serovar Javanica str. UI 09931</name>
    <dbReference type="NCBI Taxonomy" id="1049767"/>
    <lineage>
        <taxon>Bacteria</taxon>
        <taxon>Pseudomonadati</taxon>
        <taxon>Spirochaetota</taxon>
        <taxon>Spirochaetia</taxon>
        <taxon>Leptospirales</taxon>
        <taxon>Leptospiraceae</taxon>
        <taxon>Leptospira</taxon>
    </lineage>
</organism>
<proteinExistence type="predicted"/>
<accession>A0AAV3J777</accession>
<dbReference type="EMBL" id="AHNP02000014">
    <property type="protein sequence ID" value="EPG56071.1"/>
    <property type="molecule type" value="Genomic_DNA"/>
</dbReference>
<evidence type="ECO:0000313" key="2">
    <source>
        <dbReference type="Proteomes" id="UP000014570"/>
    </source>
</evidence>
<gene>
    <name evidence="1" type="ORF">LEP1GSC103_0662</name>
</gene>
<comment type="caution">
    <text evidence="1">The sequence shown here is derived from an EMBL/GenBank/DDBJ whole genome shotgun (WGS) entry which is preliminary data.</text>
</comment>
<reference evidence="1 2" key="1">
    <citation type="submission" date="2013-04" db="EMBL/GenBank/DDBJ databases">
        <authorList>
            <person name="Harkins D.M."/>
            <person name="Durkin A.S."/>
            <person name="Brinkac L.M."/>
            <person name="Haft D.H."/>
            <person name="Selengut J.D."/>
            <person name="Sanka R."/>
            <person name="DePew J."/>
            <person name="Purushe J."/>
            <person name="Chanthongthip A."/>
            <person name="Lattana O."/>
            <person name="Phetsouvanh R."/>
            <person name="Newton P.N."/>
            <person name="Vinetz J.M."/>
            <person name="Sutton G.G."/>
            <person name="Nierman W.C."/>
            <person name="Fouts D.E."/>
        </authorList>
    </citation>
    <scope>NUCLEOTIDE SEQUENCE [LARGE SCALE GENOMIC DNA]</scope>
    <source>
        <strain evidence="1 2">UI 09931</strain>
    </source>
</reference>
<protein>
    <submittedName>
        <fullName evidence="1">PF11863 domain protein</fullName>
    </submittedName>
</protein>
<sequence length="267" mass="29794">MKLGSFETLPSELADLRNDGFDSWFWLLTTARTLSEIKIASEYMKALEKMYICATADQTALDQLKDHANTILTISNHAEEFPDGGWFGRCGSAPIGSIAWDSKQLNGQKNSDVTTSEHSQILAKNGNLIREMGGVNVTWEGKTMSGQYIDVVIGRYYLKARLQEAYHSLKINNDRLSMTISGLRLLEAALREVFRDCGRRGVIAKVEDDDGRSRSDFGDYQYKLFMPEKISDIPMNDRANRKVSPIKFTCTVGGGINKIEISGTMGV</sequence>
<evidence type="ECO:0000313" key="1">
    <source>
        <dbReference type="EMBL" id="EPG56071.1"/>
    </source>
</evidence>
<name>A0AAV3J777_LEPBO</name>
<dbReference type="Proteomes" id="UP000014570">
    <property type="component" value="Unassembled WGS sequence"/>
</dbReference>
<dbReference type="AlphaFoldDB" id="A0AAV3J777"/>